<evidence type="ECO:0000313" key="3">
    <source>
        <dbReference type="Proteomes" id="UP001162162"/>
    </source>
</evidence>
<sequence>MKTGKRKGSGLTGLKRDVKRPKTIRAPDGPQHSWYYKFSLKLLRCFCGVCESYISRASGNSEKNTKKECFRSSLMNHPRTYTDHLKVLEGLPLQPERQERFYEALKSDVPGVAFSAETGFKVVV</sequence>
<dbReference type="AlphaFoldDB" id="A0AAV8YQT4"/>
<dbReference type="EMBL" id="JAPWTK010000054">
    <property type="protein sequence ID" value="KAJ8953741.1"/>
    <property type="molecule type" value="Genomic_DNA"/>
</dbReference>
<organism evidence="2 3">
    <name type="scientific">Aromia moschata</name>
    <dbReference type="NCBI Taxonomy" id="1265417"/>
    <lineage>
        <taxon>Eukaryota</taxon>
        <taxon>Metazoa</taxon>
        <taxon>Ecdysozoa</taxon>
        <taxon>Arthropoda</taxon>
        <taxon>Hexapoda</taxon>
        <taxon>Insecta</taxon>
        <taxon>Pterygota</taxon>
        <taxon>Neoptera</taxon>
        <taxon>Endopterygota</taxon>
        <taxon>Coleoptera</taxon>
        <taxon>Polyphaga</taxon>
        <taxon>Cucujiformia</taxon>
        <taxon>Chrysomeloidea</taxon>
        <taxon>Cerambycidae</taxon>
        <taxon>Cerambycinae</taxon>
        <taxon>Callichromatini</taxon>
        <taxon>Aromia</taxon>
    </lineage>
</organism>
<proteinExistence type="predicted"/>
<name>A0AAV8YQT4_9CUCU</name>
<gene>
    <name evidence="2" type="ORF">NQ318_015397</name>
</gene>
<reference evidence="2" key="1">
    <citation type="journal article" date="2023" name="Insect Mol. Biol.">
        <title>Genome sequencing provides insights into the evolution of gene families encoding plant cell wall-degrading enzymes in longhorned beetles.</title>
        <authorList>
            <person name="Shin N.R."/>
            <person name="Okamura Y."/>
            <person name="Kirsch R."/>
            <person name="Pauchet Y."/>
        </authorList>
    </citation>
    <scope>NUCLEOTIDE SEQUENCE</scope>
    <source>
        <strain evidence="2">AMC_N1</strain>
    </source>
</reference>
<evidence type="ECO:0000256" key="1">
    <source>
        <dbReference type="SAM" id="MobiDB-lite"/>
    </source>
</evidence>
<protein>
    <submittedName>
        <fullName evidence="2">Uncharacterized protein</fullName>
    </submittedName>
</protein>
<keyword evidence="3" id="KW-1185">Reference proteome</keyword>
<comment type="caution">
    <text evidence="2">The sequence shown here is derived from an EMBL/GenBank/DDBJ whole genome shotgun (WGS) entry which is preliminary data.</text>
</comment>
<feature type="region of interest" description="Disordered" evidence="1">
    <location>
        <begin position="1"/>
        <end position="29"/>
    </location>
</feature>
<evidence type="ECO:0000313" key="2">
    <source>
        <dbReference type="EMBL" id="KAJ8953741.1"/>
    </source>
</evidence>
<dbReference type="Proteomes" id="UP001162162">
    <property type="component" value="Unassembled WGS sequence"/>
</dbReference>
<accession>A0AAV8YQT4</accession>